<comment type="caution">
    <text evidence="6">The sequence shown here is derived from an EMBL/GenBank/DDBJ whole genome shotgun (WGS) entry which is preliminary data.</text>
</comment>
<evidence type="ECO:0000256" key="1">
    <source>
        <dbReference type="ARBA" id="ARBA00022737"/>
    </source>
</evidence>
<dbReference type="OrthoDB" id="2448405at2759"/>
<dbReference type="InterPro" id="IPR052126">
    <property type="entry name" value="Spindle_Org/Thrombomodulin"/>
</dbReference>
<evidence type="ECO:0008006" key="8">
    <source>
        <dbReference type="Google" id="ProtNLM"/>
    </source>
</evidence>
<feature type="domain" description="DOMON" evidence="4">
    <location>
        <begin position="276"/>
        <end position="408"/>
    </location>
</feature>
<dbReference type="InterPro" id="IPR045266">
    <property type="entry name" value="DOH_DOMON"/>
</dbReference>
<evidence type="ECO:0000313" key="7">
    <source>
        <dbReference type="Proteomes" id="UP001107558"/>
    </source>
</evidence>
<evidence type="ECO:0000256" key="3">
    <source>
        <dbReference type="SAM" id="SignalP"/>
    </source>
</evidence>
<dbReference type="InterPro" id="IPR019545">
    <property type="entry name" value="DM13_domain"/>
</dbReference>
<feature type="compositionally biased region" description="Low complexity" evidence="2">
    <location>
        <begin position="481"/>
        <end position="490"/>
    </location>
</feature>
<dbReference type="PROSITE" id="PS51549">
    <property type="entry name" value="DM13"/>
    <property type="match status" value="2"/>
</dbReference>
<dbReference type="Pfam" id="PF10517">
    <property type="entry name" value="DM13"/>
    <property type="match status" value="2"/>
</dbReference>
<dbReference type="EMBL" id="JADBJN010000002">
    <property type="protein sequence ID" value="KAG5674929.1"/>
    <property type="molecule type" value="Genomic_DNA"/>
</dbReference>
<dbReference type="AlphaFoldDB" id="A0A9J6BY82"/>
<evidence type="ECO:0000259" key="5">
    <source>
        <dbReference type="PROSITE" id="PS51549"/>
    </source>
</evidence>
<keyword evidence="7" id="KW-1185">Reference proteome</keyword>
<accession>A0A9J6BY82</accession>
<dbReference type="Proteomes" id="UP001107558">
    <property type="component" value="Chromosome 2"/>
</dbReference>
<protein>
    <recommendedName>
        <fullName evidence="8">Protein Skeletor</fullName>
    </recommendedName>
</protein>
<dbReference type="SMART" id="SM00686">
    <property type="entry name" value="DM13"/>
    <property type="match status" value="2"/>
</dbReference>
<proteinExistence type="predicted"/>
<feature type="domain" description="DM13" evidence="5">
    <location>
        <begin position="24"/>
        <end position="132"/>
    </location>
</feature>
<dbReference type="CDD" id="cd09631">
    <property type="entry name" value="DOMON_DOH"/>
    <property type="match status" value="1"/>
</dbReference>
<reference evidence="6" key="1">
    <citation type="submission" date="2021-03" db="EMBL/GenBank/DDBJ databases">
        <title>Chromosome level genome of the anhydrobiotic midge Polypedilum vanderplanki.</title>
        <authorList>
            <person name="Yoshida Y."/>
            <person name="Kikawada T."/>
            <person name="Gusev O."/>
        </authorList>
    </citation>
    <scope>NUCLEOTIDE SEQUENCE</scope>
    <source>
        <strain evidence="6">NIAS01</strain>
        <tissue evidence="6">Whole body or cell culture</tissue>
    </source>
</reference>
<dbReference type="PANTHER" id="PTHR24036">
    <property type="entry name" value="SKELETOR-RELATED"/>
    <property type="match status" value="1"/>
</dbReference>
<dbReference type="PANTHER" id="PTHR24036:SF13">
    <property type="entry name" value="PROTEIN SKELETOR, ISOFORMS D_E"/>
    <property type="match status" value="1"/>
</dbReference>
<gene>
    <name evidence="6" type="ORF">PVAND_004873</name>
</gene>
<keyword evidence="1" id="KW-0677">Repeat</keyword>
<evidence type="ECO:0000313" key="6">
    <source>
        <dbReference type="EMBL" id="KAG5674929.1"/>
    </source>
</evidence>
<sequence length="1193" mass="133653">MELWKVLLVLCAVNFVTAQKNYYGTHIGRLSEYHHSVSGDVFAVDSRTLFIKSFNYDGEGPAAYFYVGNSKTPSNQGGFRIRDETGNPGVLKRYINKDITLTLPEGKTLKDIRWFSVWCDEFSVDFGNVMIPKNLEFPRPQKIGGLQGIHAVHSDNIVIVDAQTLLIPNFSYDGTAPDAKFWVGVGQKPSSNGLKIPDENGKELPLRRYDRKTIVLTLPNHLTIFDIGHFGVWCEAFAVDFGHVRIPDKINVPPSLKMLGISPQSKLNCEVLHDELAFEVRWAVAGESIVIQLVAKLDDNEYMSFGVSPDLKNSVMIGADVVVSWVNRLNGKGYAQDYFLDAKSQCSGNRGSCPDTRLKDNTNSIRLLNAAIVNDYSIVTYQRPLKAADLYDLSIYTNQSQAIVWAIGPLNQRFEVSYHSQFLKKNKLIDFGRQPFWNCPIPDSETKPLIAETESTDRVLQQPRKPASNSQPTRRQPPPTQATTTTRAPATPKPVAKRDAWEIPPIQCDEPEDGVFYAQMGPTGGKRGYPAITGHVGWGIAWYINGLLIPEINVVRGKTYTFVIEGGNNKTNPANYHPFYITDDSVGGYENKNDAEKEQVKIFAGVQKSRANGKITPIGVGRICNWTPELKGPTADEYTSFGAYQRSLTLKCEEGDPGIVTFKPDHNTPDTVYYQCFTHRYLGWKINVHDSCEQQPQASERQEVIVDIDAEPSIRHESKLAPSENFLKQHEKDLIKHHNMNGAPPKLPSELTNNTEFRKLIAEGIRTAEALEAALVNEHKNNSTIQTANKDEISPKLPQIEIKQAVRKPPFIPPHLLGRPHFSSAQIPIYLRPQIPYRPIKPYPPSGPQIPIVRQPVYDRRPPLPPLPSQLQTRPHQHLIPQSSIQINHYKKPVHPPLQSLPPQIKNNLMRGKLPIPPQLPGTFQKPVLMLGEPTEIKAPYRKSGNDVVVGKPSKTQVDLTAAFGKNKNIRPLVKVGNKKTEKIPFKEPYNIKNDSSSIEDIAENTGFKAESIIVESGFRPIFKREDVFINDEDDDEEPQITAKIPSISRRSDVNINENQFYPSDEAQSFEPVFIPSPEDSVALPLIDSRENETDMMMAEATERHGVYYLPPNDVKRSAILDPLDLKDPLPSSDIQKLSSKTKKFIQDTPQFLPFKGELPLSLQANIASSSSSVIKEKPISTRLSAVHNNEDT</sequence>
<feature type="domain" description="DM13" evidence="5">
    <location>
        <begin position="140"/>
        <end position="247"/>
    </location>
</feature>
<organism evidence="6 7">
    <name type="scientific">Polypedilum vanderplanki</name>
    <name type="common">Sleeping chironomid midge</name>
    <dbReference type="NCBI Taxonomy" id="319348"/>
    <lineage>
        <taxon>Eukaryota</taxon>
        <taxon>Metazoa</taxon>
        <taxon>Ecdysozoa</taxon>
        <taxon>Arthropoda</taxon>
        <taxon>Hexapoda</taxon>
        <taxon>Insecta</taxon>
        <taxon>Pterygota</taxon>
        <taxon>Neoptera</taxon>
        <taxon>Endopterygota</taxon>
        <taxon>Diptera</taxon>
        <taxon>Nematocera</taxon>
        <taxon>Chironomoidea</taxon>
        <taxon>Chironomidae</taxon>
        <taxon>Chironominae</taxon>
        <taxon>Polypedilum</taxon>
        <taxon>Polypedilum</taxon>
    </lineage>
</organism>
<dbReference type="SMART" id="SM00664">
    <property type="entry name" value="DoH"/>
    <property type="match status" value="1"/>
</dbReference>
<name>A0A9J6BY82_POLVA</name>
<feature type="signal peptide" evidence="3">
    <location>
        <begin position="1"/>
        <end position="18"/>
    </location>
</feature>
<evidence type="ECO:0000256" key="2">
    <source>
        <dbReference type="SAM" id="MobiDB-lite"/>
    </source>
</evidence>
<evidence type="ECO:0000259" key="4">
    <source>
        <dbReference type="PROSITE" id="PS50836"/>
    </source>
</evidence>
<dbReference type="InterPro" id="IPR005018">
    <property type="entry name" value="DOMON_domain"/>
</dbReference>
<dbReference type="PROSITE" id="PS50836">
    <property type="entry name" value="DOMON"/>
    <property type="match status" value="1"/>
</dbReference>
<dbReference type="Pfam" id="PF03351">
    <property type="entry name" value="DOMON"/>
    <property type="match status" value="1"/>
</dbReference>
<keyword evidence="3" id="KW-0732">Signal</keyword>
<feature type="chain" id="PRO_5039906657" description="Protein Skeletor" evidence="3">
    <location>
        <begin position="19"/>
        <end position="1193"/>
    </location>
</feature>
<feature type="region of interest" description="Disordered" evidence="2">
    <location>
        <begin position="454"/>
        <end position="499"/>
    </location>
</feature>